<protein>
    <submittedName>
        <fullName evidence="1">Uncharacterized protein</fullName>
    </submittedName>
</protein>
<name>A0A0A8Y8B0_ARUDO</name>
<dbReference type="EMBL" id="GBRH01275474">
    <property type="protein sequence ID" value="JAD22421.1"/>
    <property type="molecule type" value="Transcribed_RNA"/>
</dbReference>
<organism evidence="1">
    <name type="scientific">Arundo donax</name>
    <name type="common">Giant reed</name>
    <name type="synonym">Donax arundinaceus</name>
    <dbReference type="NCBI Taxonomy" id="35708"/>
    <lineage>
        <taxon>Eukaryota</taxon>
        <taxon>Viridiplantae</taxon>
        <taxon>Streptophyta</taxon>
        <taxon>Embryophyta</taxon>
        <taxon>Tracheophyta</taxon>
        <taxon>Spermatophyta</taxon>
        <taxon>Magnoliopsida</taxon>
        <taxon>Liliopsida</taxon>
        <taxon>Poales</taxon>
        <taxon>Poaceae</taxon>
        <taxon>PACMAD clade</taxon>
        <taxon>Arundinoideae</taxon>
        <taxon>Arundineae</taxon>
        <taxon>Arundo</taxon>
    </lineage>
</organism>
<dbReference type="AlphaFoldDB" id="A0A0A8Y8B0"/>
<reference evidence="1" key="1">
    <citation type="submission" date="2014-09" db="EMBL/GenBank/DDBJ databases">
        <authorList>
            <person name="Magalhaes I.L.F."/>
            <person name="Oliveira U."/>
            <person name="Santos F.R."/>
            <person name="Vidigal T.H.D.A."/>
            <person name="Brescovit A.D."/>
            <person name="Santos A.J."/>
        </authorList>
    </citation>
    <scope>NUCLEOTIDE SEQUENCE</scope>
    <source>
        <tissue evidence="1">Shoot tissue taken approximately 20 cm above the soil surface</tissue>
    </source>
</reference>
<proteinExistence type="predicted"/>
<accession>A0A0A8Y8B0</accession>
<evidence type="ECO:0000313" key="1">
    <source>
        <dbReference type="EMBL" id="JAD22421.1"/>
    </source>
</evidence>
<sequence>MRTQMQVQPPHARTRGLVDIPGHPRISTTVSFNFILKQQQPWLCSTCKKHHL</sequence>
<reference evidence="1" key="2">
    <citation type="journal article" date="2015" name="Data Brief">
        <title>Shoot transcriptome of the giant reed, Arundo donax.</title>
        <authorList>
            <person name="Barrero R.A."/>
            <person name="Guerrero F.D."/>
            <person name="Moolhuijzen P."/>
            <person name="Goolsby J.A."/>
            <person name="Tidwell J."/>
            <person name="Bellgard S.E."/>
            <person name="Bellgard M.I."/>
        </authorList>
    </citation>
    <scope>NUCLEOTIDE SEQUENCE</scope>
    <source>
        <tissue evidence="1">Shoot tissue taken approximately 20 cm above the soil surface</tissue>
    </source>
</reference>